<dbReference type="OrthoDB" id="548867at2759"/>
<dbReference type="Pfam" id="PF03969">
    <property type="entry name" value="AFG1_ATPase"/>
    <property type="match status" value="1"/>
</dbReference>
<gene>
    <name evidence="4" type="ORF">GPM918_LOCUS2511</name>
    <name evidence="5" type="ORF">OVA965_LOCUS7773</name>
    <name evidence="6" type="ORF">SRO942_LOCUS2511</name>
    <name evidence="7" type="ORF">TMI583_LOCUS7768</name>
</gene>
<dbReference type="GO" id="GO:0016887">
    <property type="term" value="F:ATP hydrolysis activity"/>
    <property type="evidence" value="ECO:0007669"/>
    <property type="project" value="InterPro"/>
</dbReference>
<evidence type="ECO:0000313" key="5">
    <source>
        <dbReference type="EMBL" id="CAF0863879.1"/>
    </source>
</evidence>
<dbReference type="EMBL" id="CAJNOQ010000280">
    <property type="protein sequence ID" value="CAF0781767.1"/>
    <property type="molecule type" value="Genomic_DNA"/>
</dbReference>
<evidence type="ECO:0000313" key="8">
    <source>
        <dbReference type="Proteomes" id="UP000663829"/>
    </source>
</evidence>
<evidence type="ECO:0000256" key="1">
    <source>
        <dbReference type="ARBA" id="ARBA00010322"/>
    </source>
</evidence>
<dbReference type="SUPFAM" id="SSF52540">
    <property type="entry name" value="P-loop containing nucleoside triphosphate hydrolases"/>
    <property type="match status" value="1"/>
</dbReference>
<accession>A0A813RJJ5</accession>
<dbReference type="InterPro" id="IPR005654">
    <property type="entry name" value="ATPase_AFG1-like"/>
</dbReference>
<evidence type="ECO:0000256" key="2">
    <source>
        <dbReference type="ARBA" id="ARBA00022741"/>
    </source>
</evidence>
<dbReference type="Gene3D" id="3.40.50.300">
    <property type="entry name" value="P-loop containing nucleotide triphosphate hydrolases"/>
    <property type="match status" value="1"/>
</dbReference>
<evidence type="ECO:0000256" key="3">
    <source>
        <dbReference type="ARBA" id="ARBA00022840"/>
    </source>
</evidence>
<dbReference type="AlphaFoldDB" id="A0A813RJJ5"/>
<organism evidence="4 8">
    <name type="scientific">Didymodactylos carnosus</name>
    <dbReference type="NCBI Taxonomy" id="1234261"/>
    <lineage>
        <taxon>Eukaryota</taxon>
        <taxon>Metazoa</taxon>
        <taxon>Spiralia</taxon>
        <taxon>Gnathifera</taxon>
        <taxon>Rotifera</taxon>
        <taxon>Eurotatoria</taxon>
        <taxon>Bdelloidea</taxon>
        <taxon>Philodinida</taxon>
        <taxon>Philodinidae</taxon>
        <taxon>Didymodactylos</taxon>
    </lineage>
</organism>
<dbReference type="GO" id="GO:0005524">
    <property type="term" value="F:ATP binding"/>
    <property type="evidence" value="ECO:0007669"/>
    <property type="project" value="UniProtKB-KW"/>
</dbReference>
<comment type="similarity">
    <text evidence="1">Belongs to the AFG1 ATPase family.</text>
</comment>
<dbReference type="EMBL" id="CAJOBA010002526">
    <property type="protein sequence ID" value="CAF3648624.1"/>
    <property type="molecule type" value="Genomic_DNA"/>
</dbReference>
<keyword evidence="8" id="KW-1185">Reference proteome</keyword>
<dbReference type="Proteomes" id="UP000681722">
    <property type="component" value="Unassembled WGS sequence"/>
</dbReference>
<proteinExistence type="inferred from homology"/>
<name>A0A813RJJ5_9BILA</name>
<dbReference type="EMBL" id="CAJNOK010002526">
    <property type="protein sequence ID" value="CAF0863879.1"/>
    <property type="molecule type" value="Genomic_DNA"/>
</dbReference>
<keyword evidence="2" id="KW-0547">Nucleotide-binding</keyword>
<dbReference type="GO" id="GO:0005739">
    <property type="term" value="C:mitochondrion"/>
    <property type="evidence" value="ECO:0007669"/>
    <property type="project" value="TreeGrafter"/>
</dbReference>
<dbReference type="Proteomes" id="UP000682733">
    <property type="component" value="Unassembled WGS sequence"/>
</dbReference>
<dbReference type="PANTHER" id="PTHR12169">
    <property type="entry name" value="ATPASE N2B"/>
    <property type="match status" value="1"/>
</dbReference>
<dbReference type="Proteomes" id="UP000663829">
    <property type="component" value="Unassembled WGS sequence"/>
</dbReference>
<dbReference type="InterPro" id="IPR027417">
    <property type="entry name" value="P-loop_NTPase"/>
</dbReference>
<reference evidence="4" key="1">
    <citation type="submission" date="2021-02" db="EMBL/GenBank/DDBJ databases">
        <authorList>
            <person name="Nowell W R."/>
        </authorList>
    </citation>
    <scope>NUCLEOTIDE SEQUENCE</scope>
</reference>
<evidence type="ECO:0008006" key="9">
    <source>
        <dbReference type="Google" id="ProtNLM"/>
    </source>
</evidence>
<evidence type="ECO:0000313" key="4">
    <source>
        <dbReference type="EMBL" id="CAF0781767.1"/>
    </source>
</evidence>
<evidence type="ECO:0000313" key="6">
    <source>
        <dbReference type="EMBL" id="CAF3565176.1"/>
    </source>
</evidence>
<protein>
    <recommendedName>
        <fullName evidence="9">AFG1-like ATPase</fullName>
    </recommendedName>
</protein>
<comment type="caution">
    <text evidence="4">The sequence shown here is derived from an EMBL/GenBank/DDBJ whole genome shotgun (WGS) entry which is preliminary data.</text>
</comment>
<dbReference type="EMBL" id="CAJOBC010000280">
    <property type="protein sequence ID" value="CAF3565176.1"/>
    <property type="molecule type" value="Genomic_DNA"/>
</dbReference>
<sequence length="365" mass="43020">MLTTLRVSLCKARCLHIRFLYTGKKELSPLVAYQKKVDDNELRFDQHQHHLMLQLDQLWYQLQNYEPSSNAQSSLNRLKKTNDHSKNDVLSTVVQDILSETWLLCFDEFQVTDIGDAMIIRRLFEHLFANGMVMVSTSNRRPDDLYYNGLNRELFLPFIPFLKKHCQIYDMGSTLDYRLTGTDGQVQTVFDARKPSTEREINLLCEKLIAPHTPQPQELDVMGRKCYIPWQARGVVKFTFQELCTKNLFSADFIAIASTYHTLVLLNIPKLNIEHRDQIRRFIILIDELYNYYTKLICSILVDDVREIFTPLKDNKNLKREDLMSMDEFHAFDRTVSRLIEMQSKEYLAKPKLFSKKVQDEWSKL</sequence>
<evidence type="ECO:0000313" key="7">
    <source>
        <dbReference type="EMBL" id="CAF3648624.1"/>
    </source>
</evidence>
<dbReference type="PANTHER" id="PTHR12169:SF6">
    <property type="entry name" value="AFG1-LIKE ATPASE"/>
    <property type="match status" value="1"/>
</dbReference>
<dbReference type="NCBIfam" id="NF040713">
    <property type="entry name" value="ZapE"/>
    <property type="match status" value="1"/>
</dbReference>
<dbReference type="Proteomes" id="UP000677228">
    <property type="component" value="Unassembled WGS sequence"/>
</dbReference>
<keyword evidence="3" id="KW-0067">ATP-binding</keyword>